<dbReference type="SUPFAM" id="SSF53098">
    <property type="entry name" value="Ribonuclease H-like"/>
    <property type="match status" value="1"/>
</dbReference>
<dbReference type="PANTHER" id="PTHR37984">
    <property type="entry name" value="PROTEIN CBG26694"/>
    <property type="match status" value="1"/>
</dbReference>
<keyword evidence="3" id="KW-1185">Reference proteome</keyword>
<dbReference type="Gene3D" id="3.30.420.10">
    <property type="entry name" value="Ribonuclease H-like superfamily/Ribonuclease H"/>
    <property type="match status" value="1"/>
</dbReference>
<protein>
    <submittedName>
        <fullName evidence="2">Retrovirus-related Pol polyprotein from transposon 412</fullName>
    </submittedName>
</protein>
<evidence type="ECO:0000313" key="3">
    <source>
        <dbReference type="Proteomes" id="UP001174136"/>
    </source>
</evidence>
<dbReference type="InterPro" id="IPR036397">
    <property type="entry name" value="RNaseH_sf"/>
</dbReference>
<gene>
    <name evidence="2" type="primary">POL_6</name>
    <name evidence="2" type="ORF">N1851_011849</name>
</gene>
<dbReference type="GO" id="GO:0003676">
    <property type="term" value="F:nucleic acid binding"/>
    <property type="evidence" value="ECO:0007669"/>
    <property type="project" value="InterPro"/>
</dbReference>
<dbReference type="InterPro" id="IPR012337">
    <property type="entry name" value="RNaseH-like_sf"/>
</dbReference>
<proteinExistence type="predicted"/>
<feature type="compositionally biased region" description="Polar residues" evidence="1">
    <location>
        <begin position="259"/>
        <end position="279"/>
    </location>
</feature>
<name>A0AA47MY54_MERPO</name>
<comment type="caution">
    <text evidence="2">The sequence shown here is derived from an EMBL/GenBank/DDBJ whole genome shotgun (WGS) entry which is preliminary data.</text>
</comment>
<dbReference type="InterPro" id="IPR050951">
    <property type="entry name" value="Retrovirus_Pol_polyprotein"/>
</dbReference>
<evidence type="ECO:0000313" key="2">
    <source>
        <dbReference type="EMBL" id="KAK0148239.1"/>
    </source>
</evidence>
<sequence>MHDLLRTLPAAKKRQWPKHLPQVIFAYNTTVHSSTGYSPYELMFGRKPLLPVDALLGLQEDWATDGSVEDWVQEHQERLRVAYDLATQHLEGAAVKRAHQQPQANADLLPVGTVVYRRNHVQGRNKIQDVWGLAKYRVVRCLDDMGRVYAISPLDRAGPVKNIHRTELRVSPVDHISESGPEPIATDMWAEPAVSYRETDSEEEGGQESLLIAEPSQRLDSSEPTLANLSASSETSTQCDPLEGPVPRDRSPAPAIGQPSDSPGPSRSRVPQEQPQDISVPTEAMARRSVRTTAGLHTNPHHLPQSVLAVGVEGLSGAAAHPLVGTSDLL</sequence>
<reference evidence="2" key="1">
    <citation type="journal article" date="2023" name="Front. Mar. Sci.">
        <title>A new Merluccius polli reference genome to investigate the effects of global change in West African waters.</title>
        <authorList>
            <person name="Mateo J.L."/>
            <person name="Blanco-Fernandez C."/>
            <person name="Garcia-Vazquez E."/>
            <person name="Machado-Schiaffino G."/>
        </authorList>
    </citation>
    <scope>NUCLEOTIDE SEQUENCE</scope>
    <source>
        <strain evidence="2">C29</strain>
        <tissue evidence="2">Fin</tissue>
    </source>
</reference>
<evidence type="ECO:0000256" key="1">
    <source>
        <dbReference type="SAM" id="MobiDB-lite"/>
    </source>
</evidence>
<dbReference type="PANTHER" id="PTHR37984:SF15">
    <property type="entry name" value="INTEGRASE CATALYTIC DOMAIN-CONTAINING PROTEIN"/>
    <property type="match status" value="1"/>
</dbReference>
<organism evidence="2 3">
    <name type="scientific">Merluccius polli</name>
    <name type="common">Benguela hake</name>
    <name type="synonym">Merluccius cadenati</name>
    <dbReference type="NCBI Taxonomy" id="89951"/>
    <lineage>
        <taxon>Eukaryota</taxon>
        <taxon>Metazoa</taxon>
        <taxon>Chordata</taxon>
        <taxon>Craniata</taxon>
        <taxon>Vertebrata</taxon>
        <taxon>Euteleostomi</taxon>
        <taxon>Actinopterygii</taxon>
        <taxon>Neopterygii</taxon>
        <taxon>Teleostei</taxon>
        <taxon>Neoteleostei</taxon>
        <taxon>Acanthomorphata</taxon>
        <taxon>Zeiogadaria</taxon>
        <taxon>Gadariae</taxon>
        <taxon>Gadiformes</taxon>
        <taxon>Gadoidei</taxon>
        <taxon>Merlucciidae</taxon>
        <taxon>Merluccius</taxon>
    </lineage>
</organism>
<accession>A0AA47MY54</accession>
<feature type="region of interest" description="Disordered" evidence="1">
    <location>
        <begin position="214"/>
        <end position="283"/>
    </location>
</feature>
<feature type="compositionally biased region" description="Polar residues" evidence="1">
    <location>
        <begin position="218"/>
        <end position="239"/>
    </location>
</feature>
<dbReference type="AlphaFoldDB" id="A0AA47MY54"/>
<dbReference type="EMBL" id="JAOPHQ010002067">
    <property type="protein sequence ID" value="KAK0148239.1"/>
    <property type="molecule type" value="Genomic_DNA"/>
</dbReference>
<dbReference type="Proteomes" id="UP001174136">
    <property type="component" value="Unassembled WGS sequence"/>
</dbReference>